<comment type="catalytic activity">
    <reaction evidence="11">
        <text>L-lysyl(9)-[histone H3] + 3 S-adenosyl-L-methionine = N(6),N(6),N(6)-trimethyl-L-lysyl(9)-[histone H3] + 3 S-adenosyl-L-homocysteine + 3 H(+)</text>
        <dbReference type="Rhea" id="RHEA:60276"/>
        <dbReference type="Rhea" id="RHEA-COMP:15538"/>
        <dbReference type="Rhea" id="RHEA-COMP:15546"/>
        <dbReference type="ChEBI" id="CHEBI:15378"/>
        <dbReference type="ChEBI" id="CHEBI:29969"/>
        <dbReference type="ChEBI" id="CHEBI:57856"/>
        <dbReference type="ChEBI" id="CHEBI:59789"/>
        <dbReference type="ChEBI" id="CHEBI:61961"/>
        <dbReference type="EC" id="2.1.1.355"/>
    </reaction>
</comment>
<dbReference type="PANTHER" id="PTHR46223">
    <property type="entry name" value="HISTONE-LYSINE N-METHYLTRANSFERASE SUV39H"/>
    <property type="match status" value="1"/>
</dbReference>
<feature type="binding site" evidence="12">
    <location>
        <position position="252"/>
    </location>
    <ligand>
        <name>Zn(2+)</name>
        <dbReference type="ChEBI" id="CHEBI:29105"/>
        <label>1</label>
    </ligand>
</feature>
<dbReference type="AlphaFoldDB" id="A0AAV6U6Z9"/>
<keyword evidence="8 11" id="KW-0862">Zinc</keyword>
<evidence type="ECO:0000256" key="12">
    <source>
        <dbReference type="PIRSR" id="PIRSR009343-2"/>
    </source>
</evidence>
<dbReference type="EMBL" id="JAFNEN010000610">
    <property type="protein sequence ID" value="KAG8179638.1"/>
    <property type="molecule type" value="Genomic_DNA"/>
</dbReference>
<dbReference type="InterPro" id="IPR050973">
    <property type="entry name" value="H3K9_Histone-Lys_N-MTase"/>
</dbReference>
<dbReference type="Gene3D" id="2.170.270.10">
    <property type="entry name" value="SET domain"/>
    <property type="match status" value="1"/>
</dbReference>
<feature type="binding site" evidence="12">
    <location>
        <position position="296"/>
    </location>
    <ligand>
        <name>Zn(2+)</name>
        <dbReference type="ChEBI" id="CHEBI:29105"/>
        <label>3</label>
    </ligand>
</feature>
<dbReference type="GO" id="GO:0005634">
    <property type="term" value="C:nucleus"/>
    <property type="evidence" value="ECO:0007669"/>
    <property type="project" value="UniProtKB-SubCell"/>
</dbReference>
<keyword evidence="5 11" id="KW-0808">Transferase</keyword>
<proteinExistence type="inferred from homology"/>
<dbReference type="CDD" id="cd10542">
    <property type="entry name" value="SET_SUV39H"/>
    <property type="match status" value="1"/>
</dbReference>
<dbReference type="InterPro" id="IPR007728">
    <property type="entry name" value="Pre-SET_dom"/>
</dbReference>
<keyword evidence="10 11" id="KW-0539">Nucleus</keyword>
<protein>
    <recommendedName>
        <fullName evidence="11">Histone-lysine N-methyltransferase</fullName>
        <ecNumber evidence="11">2.1.1.355</ecNumber>
    </recommendedName>
</protein>
<dbReference type="PIRSF" id="PIRSF009343">
    <property type="entry name" value="SUV39_SET"/>
    <property type="match status" value="1"/>
</dbReference>
<feature type="domain" description="Pre-SET" evidence="14">
    <location>
        <begin position="248"/>
        <end position="308"/>
    </location>
</feature>
<evidence type="ECO:0000256" key="3">
    <source>
        <dbReference type="ARBA" id="ARBA00022454"/>
    </source>
</evidence>
<dbReference type="PROSITE" id="PS50868">
    <property type="entry name" value="POST_SET"/>
    <property type="match status" value="1"/>
</dbReference>
<evidence type="ECO:0000256" key="2">
    <source>
        <dbReference type="ARBA" id="ARBA00004286"/>
    </source>
</evidence>
<evidence type="ECO:0000256" key="9">
    <source>
        <dbReference type="ARBA" id="ARBA00022853"/>
    </source>
</evidence>
<feature type="binding site" evidence="12">
    <location>
        <position position="250"/>
    </location>
    <ligand>
        <name>Zn(2+)</name>
        <dbReference type="ChEBI" id="CHEBI:29105"/>
        <label>2</label>
    </ligand>
</feature>
<feature type="binding site" evidence="12">
    <location>
        <position position="255"/>
    </location>
    <ligand>
        <name>Zn(2+)</name>
        <dbReference type="ChEBI" id="CHEBI:29105"/>
        <label>3</label>
    </ligand>
</feature>
<dbReference type="SMART" id="SM00468">
    <property type="entry name" value="PreSET"/>
    <property type="match status" value="1"/>
</dbReference>
<dbReference type="InterPro" id="IPR003616">
    <property type="entry name" value="Post-SET_dom"/>
</dbReference>
<feature type="binding site" evidence="12">
    <location>
        <position position="262"/>
    </location>
    <ligand>
        <name>Zn(2+)</name>
        <dbReference type="ChEBI" id="CHEBI:29105"/>
        <label>1</label>
    </ligand>
</feature>
<feature type="domain" description="SET" evidence="13">
    <location>
        <begin position="311"/>
        <end position="432"/>
    </location>
</feature>
<keyword evidence="9 11" id="KW-0156">Chromatin regulator</keyword>
<feature type="domain" description="Post-SET" evidence="15">
    <location>
        <begin position="445"/>
        <end position="461"/>
    </location>
</feature>
<evidence type="ECO:0000256" key="1">
    <source>
        <dbReference type="ARBA" id="ARBA00004123"/>
    </source>
</evidence>
<feature type="binding site" evidence="12">
    <location>
        <position position="456"/>
    </location>
    <ligand>
        <name>Zn(2+)</name>
        <dbReference type="ChEBI" id="CHEBI:29105"/>
        <label>4</label>
    </ligand>
</feature>
<evidence type="ECO:0000256" key="5">
    <source>
        <dbReference type="ARBA" id="ARBA00022679"/>
    </source>
</evidence>
<evidence type="ECO:0000256" key="7">
    <source>
        <dbReference type="ARBA" id="ARBA00022723"/>
    </source>
</evidence>
<dbReference type="SMART" id="SM00317">
    <property type="entry name" value="SET"/>
    <property type="match status" value="1"/>
</dbReference>
<feature type="binding site" evidence="12">
    <location>
        <position position="255"/>
    </location>
    <ligand>
        <name>Zn(2+)</name>
        <dbReference type="ChEBI" id="CHEBI:29105"/>
        <label>1</label>
    </ligand>
</feature>
<comment type="similarity">
    <text evidence="11">Belongs to the class V-like SAM-binding methyltransferase superfamily. Histone-lysine methyltransferase family. Suvar3-9 subfamily.</text>
</comment>
<feature type="binding site" evidence="12">
    <location>
        <position position="392"/>
    </location>
    <ligand>
        <name>Zn(2+)</name>
        <dbReference type="ChEBI" id="CHEBI:29105"/>
        <label>4</label>
    </ligand>
</feature>
<evidence type="ECO:0000256" key="11">
    <source>
        <dbReference type="PIRNR" id="PIRNR009343"/>
    </source>
</evidence>
<feature type="binding site" evidence="12">
    <location>
        <position position="263"/>
    </location>
    <ligand>
        <name>Zn(2+)</name>
        <dbReference type="ChEBI" id="CHEBI:29105"/>
        <label>2</label>
    </ligand>
</feature>
<feature type="binding site" evidence="12">
    <location>
        <position position="300"/>
    </location>
    <ligand>
        <name>Zn(2+)</name>
        <dbReference type="ChEBI" id="CHEBI:29105"/>
        <label>3</label>
    </ligand>
</feature>
<dbReference type="Pfam" id="PF00856">
    <property type="entry name" value="SET"/>
    <property type="match status" value="1"/>
</dbReference>
<evidence type="ECO:0000256" key="4">
    <source>
        <dbReference type="ARBA" id="ARBA00022603"/>
    </source>
</evidence>
<keyword evidence="7 11" id="KW-0479">Metal-binding</keyword>
<dbReference type="SUPFAM" id="SSF82199">
    <property type="entry name" value="SET domain"/>
    <property type="match status" value="1"/>
</dbReference>
<evidence type="ECO:0000259" key="14">
    <source>
        <dbReference type="PROSITE" id="PS50867"/>
    </source>
</evidence>
<feature type="binding site" evidence="12">
    <location>
        <position position="451"/>
    </location>
    <ligand>
        <name>Zn(2+)</name>
        <dbReference type="ChEBI" id="CHEBI:29105"/>
        <label>4</label>
    </ligand>
</feature>
<feature type="binding site" evidence="12">
    <location>
        <position position="449"/>
    </location>
    <ligand>
        <name>Zn(2+)</name>
        <dbReference type="ChEBI" id="CHEBI:29105"/>
        <label>4</label>
    </ligand>
</feature>
<evidence type="ECO:0000259" key="13">
    <source>
        <dbReference type="PROSITE" id="PS50280"/>
    </source>
</evidence>
<keyword evidence="3" id="KW-0158">Chromosome</keyword>
<gene>
    <name evidence="16" type="ORF">JTE90_007368</name>
</gene>
<dbReference type="GO" id="GO:0140949">
    <property type="term" value="F:histone H3K9 trimethyltransferase activity"/>
    <property type="evidence" value="ECO:0007669"/>
    <property type="project" value="UniProtKB-EC"/>
</dbReference>
<feature type="binding site" evidence="12">
    <location>
        <position position="250"/>
    </location>
    <ligand>
        <name>Zn(2+)</name>
        <dbReference type="ChEBI" id="CHEBI:29105"/>
        <label>1</label>
    </ligand>
</feature>
<comment type="caution">
    <text evidence="16">The sequence shown here is derived from an EMBL/GenBank/DDBJ whole genome shotgun (WGS) entry which is preliminary data.</text>
</comment>
<dbReference type="GO" id="GO:0005694">
    <property type="term" value="C:chromosome"/>
    <property type="evidence" value="ECO:0007669"/>
    <property type="project" value="UniProtKB-SubCell"/>
</dbReference>
<feature type="binding site" evidence="12">
    <location>
        <position position="290"/>
    </location>
    <ligand>
        <name>Zn(2+)</name>
        <dbReference type="ChEBI" id="CHEBI:29105"/>
        <label>2</label>
    </ligand>
</feature>
<feature type="binding site" evidence="12">
    <location>
        <position position="290"/>
    </location>
    <ligand>
        <name>Zn(2+)</name>
        <dbReference type="ChEBI" id="CHEBI:29105"/>
        <label>3</label>
    </ligand>
</feature>
<evidence type="ECO:0000256" key="10">
    <source>
        <dbReference type="ARBA" id="ARBA00023242"/>
    </source>
</evidence>
<evidence type="ECO:0000313" key="17">
    <source>
        <dbReference type="Proteomes" id="UP000827092"/>
    </source>
</evidence>
<name>A0AAV6U6Z9_9ARAC</name>
<evidence type="ECO:0000256" key="6">
    <source>
        <dbReference type="ARBA" id="ARBA00022691"/>
    </source>
</evidence>
<dbReference type="PANTHER" id="PTHR46223:SF4">
    <property type="entry name" value="HISTONE-LYSINE N-METHYLTRANSFERASE-RELATED"/>
    <property type="match status" value="1"/>
</dbReference>
<keyword evidence="17" id="KW-1185">Reference proteome</keyword>
<dbReference type="InterPro" id="IPR011381">
    <property type="entry name" value="H3-K9_MeTrfase_SUV39H1/2-like"/>
</dbReference>
<evidence type="ECO:0000259" key="15">
    <source>
        <dbReference type="PROSITE" id="PS50868"/>
    </source>
</evidence>
<dbReference type="Proteomes" id="UP000827092">
    <property type="component" value="Unassembled WGS sequence"/>
</dbReference>
<dbReference type="PROSITE" id="PS50867">
    <property type="entry name" value="PRE_SET"/>
    <property type="match status" value="1"/>
</dbReference>
<dbReference type="InterPro" id="IPR001214">
    <property type="entry name" value="SET_dom"/>
</dbReference>
<reference evidence="16 17" key="1">
    <citation type="journal article" date="2022" name="Nat. Ecol. Evol.">
        <title>A masculinizing supergene underlies an exaggerated male reproductive morph in a spider.</title>
        <authorList>
            <person name="Hendrickx F."/>
            <person name="De Corte Z."/>
            <person name="Sonet G."/>
            <person name="Van Belleghem S.M."/>
            <person name="Kostlbacher S."/>
            <person name="Vangestel C."/>
        </authorList>
    </citation>
    <scope>NUCLEOTIDE SEQUENCE [LARGE SCALE GENOMIC DNA]</scope>
    <source>
        <strain evidence="16">W744_W776</strain>
    </source>
</reference>
<dbReference type="PROSITE" id="PS50280">
    <property type="entry name" value="SET"/>
    <property type="match status" value="1"/>
</dbReference>
<keyword evidence="4 11" id="KW-0489">Methyltransferase</keyword>
<dbReference type="InterPro" id="IPR046341">
    <property type="entry name" value="SET_dom_sf"/>
</dbReference>
<evidence type="ECO:0000313" key="16">
    <source>
        <dbReference type="EMBL" id="KAG8179638.1"/>
    </source>
</evidence>
<keyword evidence="6 11" id="KW-0949">S-adenosyl-L-methionine</keyword>
<accession>A0AAV6U6Z9</accession>
<evidence type="ECO:0000256" key="8">
    <source>
        <dbReference type="ARBA" id="ARBA00022833"/>
    </source>
</evidence>
<organism evidence="16 17">
    <name type="scientific">Oedothorax gibbosus</name>
    <dbReference type="NCBI Taxonomy" id="931172"/>
    <lineage>
        <taxon>Eukaryota</taxon>
        <taxon>Metazoa</taxon>
        <taxon>Ecdysozoa</taxon>
        <taxon>Arthropoda</taxon>
        <taxon>Chelicerata</taxon>
        <taxon>Arachnida</taxon>
        <taxon>Araneae</taxon>
        <taxon>Araneomorphae</taxon>
        <taxon>Entelegynae</taxon>
        <taxon>Araneoidea</taxon>
        <taxon>Linyphiidae</taxon>
        <taxon>Erigoninae</taxon>
        <taxon>Oedothorax</taxon>
    </lineage>
</organism>
<dbReference type="EC" id="2.1.1.355" evidence="11"/>
<dbReference type="Pfam" id="PF05033">
    <property type="entry name" value="Pre-SET"/>
    <property type="match status" value="1"/>
</dbReference>
<feature type="binding site" evidence="12">
    <location>
        <position position="294"/>
    </location>
    <ligand>
        <name>Zn(2+)</name>
        <dbReference type="ChEBI" id="CHEBI:29105"/>
        <label>2</label>
    </ligand>
</feature>
<dbReference type="GO" id="GO:0008270">
    <property type="term" value="F:zinc ion binding"/>
    <property type="evidence" value="ECO:0007669"/>
    <property type="project" value="UniProtKB-UniRule"/>
</dbReference>
<sequence length="461" mass="52463">MNEPRKKKLSDNDVTDSKKYLRQVNWINKDVEVGGRMAKDSHKGMKLKETDLEQLDIDIILDHKVFEDQIFYLVKLKTQSLKYSVWLSAGKVTGHPSILYYHQVFMNSPEGLDERIISFFVHDIVTREPHDLLTLTKLCALVYGRTEEVVRELGLTFEELRAKALRTLPIPAGRLHRKRLPLLRLMRFAEARKAVLTANAEWEREISDASPVPVLVENDVDLEVAPTSYRFIRDYESSYVDLTARPVLSCTCEDCFAERASCCASHFGGRFAYDARGRLLLPPGHEVYECNRSCACGGACPNRVVQRGPTRPLAVFRTRDGRGWGLRTLAPLERGQFVLEYLGEVITPLDAEVRDAAYDVTGATYLFDLSGGAFTVDAGQKGNASRFINHSCDPNLQVYTVWGDQQDPTLPRLAFFARRRLPRGEELTFDYQMEARLGDEYLQGDRMRCRCGAPSCREFLF</sequence>
<dbReference type="GO" id="GO:0032259">
    <property type="term" value="P:methylation"/>
    <property type="evidence" value="ECO:0007669"/>
    <property type="project" value="UniProtKB-KW"/>
</dbReference>
<comment type="subcellular location">
    <subcellularLocation>
        <location evidence="2">Chromosome</location>
    </subcellularLocation>
    <subcellularLocation>
        <location evidence="1 11">Nucleus</location>
    </subcellularLocation>
</comment>